<dbReference type="SMART" id="SM00382">
    <property type="entry name" value="AAA"/>
    <property type="match status" value="1"/>
</dbReference>
<dbReference type="GO" id="GO:0008821">
    <property type="term" value="F:crossover junction DNA endonuclease activity"/>
    <property type="evidence" value="ECO:0007669"/>
    <property type="project" value="TreeGrafter"/>
</dbReference>
<evidence type="ECO:0000256" key="1">
    <source>
        <dbReference type="ARBA" id="ARBA00004123"/>
    </source>
</evidence>
<dbReference type="CDD" id="cd01393">
    <property type="entry name" value="RecA-like"/>
    <property type="match status" value="1"/>
</dbReference>
<dbReference type="GO" id="GO:0033065">
    <property type="term" value="C:Rad51C-XRCC3 complex"/>
    <property type="evidence" value="ECO:0007669"/>
    <property type="project" value="TreeGrafter"/>
</dbReference>
<feature type="domain" description="RecA family profile 1" evidence="8">
    <location>
        <begin position="38"/>
        <end position="236"/>
    </location>
</feature>
<dbReference type="GO" id="GO:0005657">
    <property type="term" value="C:replication fork"/>
    <property type="evidence" value="ECO:0007669"/>
    <property type="project" value="TreeGrafter"/>
</dbReference>
<dbReference type="Proteomes" id="UP000683417">
    <property type="component" value="Unassembled WGS sequence"/>
</dbReference>
<dbReference type="PANTHER" id="PTHR46239">
    <property type="entry name" value="DNA REPAIR PROTEIN RAD51 HOMOLOG 3 RAD51C"/>
    <property type="match status" value="1"/>
</dbReference>
<protein>
    <submittedName>
        <fullName evidence="9">BgTH12-04109</fullName>
    </submittedName>
</protein>
<keyword evidence="3" id="KW-0227">DNA damage</keyword>
<dbReference type="GO" id="GO:0000400">
    <property type="term" value="F:four-way junction DNA binding"/>
    <property type="evidence" value="ECO:0007669"/>
    <property type="project" value="TreeGrafter"/>
</dbReference>
<keyword evidence="5" id="KW-0234">DNA repair</keyword>
<dbReference type="PANTHER" id="PTHR46239:SF1">
    <property type="entry name" value="DNA REPAIR PROTEIN RAD51 HOMOLOG 3"/>
    <property type="match status" value="1"/>
</dbReference>
<dbReference type="GO" id="GO:0033063">
    <property type="term" value="C:Rad51B-Rad51C-Rad51D-XRCC2 complex"/>
    <property type="evidence" value="ECO:0007669"/>
    <property type="project" value="TreeGrafter"/>
</dbReference>
<comment type="caution">
    <text evidence="9">The sequence shown here is derived from an EMBL/GenBank/DDBJ whole genome shotgun (WGS) entry which is preliminary data.</text>
</comment>
<dbReference type="InterPro" id="IPR020588">
    <property type="entry name" value="RecA_ATP-bd"/>
</dbReference>
<gene>
    <name evidence="9" type="ORF">BGTH12_LOCUS1362</name>
</gene>
<feature type="region of interest" description="Disordered" evidence="7">
    <location>
        <begin position="1"/>
        <end position="20"/>
    </location>
</feature>
<evidence type="ECO:0000256" key="5">
    <source>
        <dbReference type="ARBA" id="ARBA00023204"/>
    </source>
</evidence>
<keyword evidence="2" id="KW-0547">Nucleotide-binding</keyword>
<evidence type="ECO:0000256" key="6">
    <source>
        <dbReference type="ARBA" id="ARBA00023242"/>
    </source>
</evidence>
<sequence length="323" mass="35488">MESSLSQAQGISNFSSPSTHRLPTVSAAQALKDLKCSPSRCISTGLCLLDAFLQNQETLQEDAKFGGVSRGQVTDVYGPPGVGKTTFLMQLAASVLHSGEGVLWVDTSHEISGPRFTEVITSHQSRHSHAMNTTPPQSLAELLSRFTHFSTPTLAHLIALISYFISNYPPLNTSLLVIDSLSSLTTAEFPPDSKAISNVRRTDLASRRFSVFQTLVSLLQKLAATRNVAVVVTEQCITNLRLNGNADLVPAISMPIWEQGLRCRLVLFRHWDWENEDGSWNYNVRLAKVVKAEGVNVPKTKKLLVGFRIEAVNTLYGIVTQPR</sequence>
<dbReference type="GO" id="GO:0007131">
    <property type="term" value="P:reciprocal meiotic recombination"/>
    <property type="evidence" value="ECO:0007669"/>
    <property type="project" value="TreeGrafter"/>
</dbReference>
<dbReference type="AlphaFoldDB" id="A0A9W4GBY1"/>
<dbReference type="Pfam" id="PF13481">
    <property type="entry name" value="AAA_25"/>
    <property type="match status" value="1"/>
</dbReference>
<evidence type="ECO:0000256" key="7">
    <source>
        <dbReference type="SAM" id="MobiDB-lite"/>
    </source>
</evidence>
<accession>A0A9W4GBY1</accession>
<keyword evidence="4" id="KW-0067">ATP-binding</keyword>
<name>A0A9W4GBY1_BLUGR</name>
<evidence type="ECO:0000313" key="9">
    <source>
        <dbReference type="EMBL" id="CAD6500004.1"/>
    </source>
</evidence>
<comment type="subcellular location">
    <subcellularLocation>
        <location evidence="1">Nucleus</location>
    </subcellularLocation>
</comment>
<proteinExistence type="predicted"/>
<organism evidence="9 10">
    <name type="scientific">Blumeria graminis f. sp. triticale</name>
    <dbReference type="NCBI Taxonomy" id="1689686"/>
    <lineage>
        <taxon>Eukaryota</taxon>
        <taxon>Fungi</taxon>
        <taxon>Dikarya</taxon>
        <taxon>Ascomycota</taxon>
        <taxon>Pezizomycotina</taxon>
        <taxon>Leotiomycetes</taxon>
        <taxon>Erysiphales</taxon>
        <taxon>Erysiphaceae</taxon>
        <taxon>Blumeria</taxon>
    </lineage>
</organism>
<dbReference type="PROSITE" id="PS50162">
    <property type="entry name" value="RECA_2"/>
    <property type="match status" value="1"/>
</dbReference>
<dbReference type="InterPro" id="IPR003593">
    <property type="entry name" value="AAA+_ATPase"/>
</dbReference>
<keyword evidence="6" id="KW-0539">Nucleus</keyword>
<evidence type="ECO:0000256" key="2">
    <source>
        <dbReference type="ARBA" id="ARBA00022741"/>
    </source>
</evidence>
<evidence type="ECO:0000259" key="8">
    <source>
        <dbReference type="PROSITE" id="PS50162"/>
    </source>
</evidence>
<dbReference type="GO" id="GO:0005524">
    <property type="term" value="F:ATP binding"/>
    <property type="evidence" value="ECO:0007669"/>
    <property type="project" value="UniProtKB-KW"/>
</dbReference>
<dbReference type="GO" id="GO:0000707">
    <property type="term" value="P:meiotic DNA recombinase assembly"/>
    <property type="evidence" value="ECO:0007669"/>
    <property type="project" value="TreeGrafter"/>
</dbReference>
<dbReference type="GO" id="GO:0140664">
    <property type="term" value="F:ATP-dependent DNA damage sensor activity"/>
    <property type="evidence" value="ECO:0007669"/>
    <property type="project" value="InterPro"/>
</dbReference>
<evidence type="ECO:0000256" key="3">
    <source>
        <dbReference type="ARBA" id="ARBA00022763"/>
    </source>
</evidence>
<dbReference type="InterPro" id="IPR052093">
    <property type="entry name" value="HR_Repair_Mediator"/>
</dbReference>
<reference evidence="9" key="1">
    <citation type="submission" date="2020-10" db="EMBL/GenBank/DDBJ databases">
        <authorList>
            <person name="Muller C M."/>
        </authorList>
    </citation>
    <scope>NUCLEOTIDE SEQUENCE</scope>
    <source>
        <strain evidence="9">THUN-12</strain>
    </source>
</reference>
<evidence type="ECO:0000313" key="10">
    <source>
        <dbReference type="Proteomes" id="UP000683417"/>
    </source>
</evidence>
<evidence type="ECO:0000256" key="4">
    <source>
        <dbReference type="ARBA" id="ARBA00022840"/>
    </source>
</evidence>
<dbReference type="EMBL" id="CAJHIT010000002">
    <property type="protein sequence ID" value="CAD6500004.1"/>
    <property type="molecule type" value="Genomic_DNA"/>
</dbReference>